<keyword evidence="2" id="KW-1003">Cell membrane</keyword>
<evidence type="ECO:0000313" key="11">
    <source>
        <dbReference type="Proteomes" id="UP000269945"/>
    </source>
</evidence>
<comment type="subcellular location">
    <subcellularLocation>
        <location evidence="1">Cell membrane</location>
        <topology evidence="1">Multi-pass membrane protein</topology>
    </subcellularLocation>
</comment>
<evidence type="ECO:0000256" key="3">
    <source>
        <dbReference type="ARBA" id="ARBA00022606"/>
    </source>
</evidence>
<gene>
    <name evidence="10" type="ORF">BN2614_LOCUS1</name>
</gene>
<comment type="caution">
    <text evidence="10">The sequence shown here is derived from an EMBL/GenBank/DDBJ whole genome shotgun (WGS) entry which is preliminary data.</text>
</comment>
<keyword evidence="11" id="KW-1185">Reference proteome</keyword>
<keyword evidence="3" id="KW-0716">Sensory transduction</keyword>
<feature type="chain" id="PRO_5040883948" description="Vomeronasal type-1 receptor" evidence="9">
    <location>
        <begin position="27"/>
        <end position="107"/>
    </location>
</feature>
<evidence type="ECO:0000256" key="8">
    <source>
        <dbReference type="SAM" id="Phobius"/>
    </source>
</evidence>
<keyword evidence="5 8" id="KW-1133">Transmembrane helix</keyword>
<dbReference type="GO" id="GO:0004984">
    <property type="term" value="F:olfactory receptor activity"/>
    <property type="evidence" value="ECO:0007669"/>
    <property type="project" value="InterPro"/>
</dbReference>
<name>A0A9X9Q0T4_GULGU</name>
<evidence type="ECO:0000256" key="9">
    <source>
        <dbReference type="SAM" id="SignalP"/>
    </source>
</evidence>
<feature type="transmembrane region" description="Helical" evidence="8">
    <location>
        <begin position="66"/>
        <end position="85"/>
    </location>
</feature>
<sequence>MGCLLLTILSCNFILASILRIPSAEGKHKSSISCVFHLTVVIVNYDSVSIIHLKSKCLHSMDSNPLMATTYTAFTFFLSLIIFSLRNKELRNGIMGSFQRKFSPLSS</sequence>
<keyword evidence="6 8" id="KW-0472">Membrane</keyword>
<evidence type="ECO:0000256" key="4">
    <source>
        <dbReference type="ARBA" id="ARBA00022692"/>
    </source>
</evidence>
<proteinExistence type="predicted"/>
<organism evidence="10 11">
    <name type="scientific">Gulo gulo</name>
    <name type="common">Wolverine</name>
    <name type="synonym">Gluton</name>
    <dbReference type="NCBI Taxonomy" id="48420"/>
    <lineage>
        <taxon>Eukaryota</taxon>
        <taxon>Metazoa</taxon>
        <taxon>Chordata</taxon>
        <taxon>Craniata</taxon>
        <taxon>Vertebrata</taxon>
        <taxon>Euteleostomi</taxon>
        <taxon>Mammalia</taxon>
        <taxon>Eutheria</taxon>
        <taxon>Laurasiatheria</taxon>
        <taxon>Carnivora</taxon>
        <taxon>Caniformia</taxon>
        <taxon>Musteloidea</taxon>
        <taxon>Mustelidae</taxon>
        <taxon>Guloninae</taxon>
        <taxon>Gulo</taxon>
    </lineage>
</organism>
<feature type="signal peptide" evidence="9">
    <location>
        <begin position="1"/>
        <end position="26"/>
    </location>
</feature>
<dbReference type="AlphaFoldDB" id="A0A9X9Q0T4"/>
<dbReference type="GO" id="GO:0005886">
    <property type="term" value="C:plasma membrane"/>
    <property type="evidence" value="ECO:0007669"/>
    <property type="project" value="UniProtKB-SubCell"/>
</dbReference>
<evidence type="ECO:0000313" key="10">
    <source>
        <dbReference type="EMBL" id="VCW85832.1"/>
    </source>
</evidence>
<evidence type="ECO:0000256" key="7">
    <source>
        <dbReference type="ARBA" id="ARBA00023224"/>
    </source>
</evidence>
<dbReference type="Pfam" id="PF13853">
    <property type="entry name" value="7tm_4"/>
    <property type="match status" value="1"/>
</dbReference>
<keyword evidence="7" id="KW-0807">Transducer</keyword>
<dbReference type="InterPro" id="IPR000725">
    <property type="entry name" value="Olfact_rcpt"/>
</dbReference>
<dbReference type="EMBL" id="CYRY02015896">
    <property type="protein sequence ID" value="VCW85832.1"/>
    <property type="molecule type" value="Genomic_DNA"/>
</dbReference>
<protein>
    <recommendedName>
        <fullName evidence="12">Vomeronasal type-1 receptor</fullName>
    </recommendedName>
</protein>
<evidence type="ECO:0000256" key="2">
    <source>
        <dbReference type="ARBA" id="ARBA00022475"/>
    </source>
</evidence>
<dbReference type="GO" id="GO:0007186">
    <property type="term" value="P:G protein-coupled receptor signaling pathway"/>
    <property type="evidence" value="ECO:0007669"/>
    <property type="project" value="InterPro"/>
</dbReference>
<evidence type="ECO:0000256" key="1">
    <source>
        <dbReference type="ARBA" id="ARBA00004651"/>
    </source>
</evidence>
<dbReference type="SUPFAM" id="SSF81321">
    <property type="entry name" value="Family A G protein-coupled receptor-like"/>
    <property type="match status" value="1"/>
</dbReference>
<evidence type="ECO:0000256" key="5">
    <source>
        <dbReference type="ARBA" id="ARBA00022989"/>
    </source>
</evidence>
<dbReference type="PANTHER" id="PTHR26453">
    <property type="entry name" value="OLFACTORY RECEPTOR"/>
    <property type="match status" value="1"/>
</dbReference>
<evidence type="ECO:0000256" key="6">
    <source>
        <dbReference type="ARBA" id="ARBA00023136"/>
    </source>
</evidence>
<keyword evidence="9" id="KW-0732">Signal</keyword>
<reference evidence="10 11" key="1">
    <citation type="submission" date="2018-10" db="EMBL/GenBank/DDBJ databases">
        <authorList>
            <person name="Ekblom R."/>
            <person name="Jareborg N."/>
        </authorList>
    </citation>
    <scope>NUCLEOTIDE SEQUENCE [LARGE SCALE GENOMIC DNA]</scope>
    <source>
        <tissue evidence="10">Muscle</tissue>
    </source>
</reference>
<accession>A0A9X9Q0T4</accession>
<keyword evidence="4 8" id="KW-0812">Transmembrane</keyword>
<dbReference type="Proteomes" id="UP000269945">
    <property type="component" value="Unassembled WGS sequence"/>
</dbReference>
<evidence type="ECO:0008006" key="12">
    <source>
        <dbReference type="Google" id="ProtNLM"/>
    </source>
</evidence>